<reference evidence="4" key="1">
    <citation type="submission" date="2023-07" db="EMBL/GenBank/DDBJ databases">
        <title>Black Yeasts Isolated from many extreme environments.</title>
        <authorList>
            <person name="Coleine C."/>
            <person name="Stajich J.E."/>
            <person name="Selbmann L."/>
        </authorList>
    </citation>
    <scope>NUCLEOTIDE SEQUENCE</scope>
    <source>
        <strain evidence="4">CCFEE 5485</strain>
    </source>
</reference>
<dbReference type="PANTHER" id="PTHR31987">
    <property type="entry name" value="GLUTAMINASE A-RELATED"/>
    <property type="match status" value="1"/>
</dbReference>
<feature type="chain" id="PRO_5042286703" description="Glutaminase" evidence="1">
    <location>
        <begin position="22"/>
        <end position="704"/>
    </location>
</feature>
<comment type="caution">
    <text evidence="4">The sequence shown here is derived from an EMBL/GenBank/DDBJ whole genome shotgun (WGS) entry which is preliminary data.</text>
</comment>
<dbReference type="Pfam" id="PF16335">
    <property type="entry name" value="GtaA_6_Hairpin"/>
    <property type="match status" value="1"/>
</dbReference>
<evidence type="ECO:0000256" key="1">
    <source>
        <dbReference type="SAM" id="SignalP"/>
    </source>
</evidence>
<proteinExistence type="predicted"/>
<evidence type="ECO:0000313" key="4">
    <source>
        <dbReference type="EMBL" id="KAK3673851.1"/>
    </source>
</evidence>
<keyword evidence="5" id="KW-1185">Reference proteome</keyword>
<name>A0AAE1C081_9PEZI</name>
<dbReference type="InterPro" id="IPR033433">
    <property type="entry name" value="GtaA_N"/>
</dbReference>
<feature type="domain" description="Glutaminase A N-terminal" evidence="3">
    <location>
        <begin position="108"/>
        <end position="332"/>
    </location>
</feature>
<feature type="domain" description="Glutaminase A central" evidence="2">
    <location>
        <begin position="339"/>
        <end position="691"/>
    </location>
</feature>
<dbReference type="InterPro" id="IPR052743">
    <property type="entry name" value="Glutaminase_GtaA"/>
</dbReference>
<evidence type="ECO:0008006" key="6">
    <source>
        <dbReference type="Google" id="ProtNLM"/>
    </source>
</evidence>
<organism evidence="4 5">
    <name type="scientific">Recurvomyces mirabilis</name>
    <dbReference type="NCBI Taxonomy" id="574656"/>
    <lineage>
        <taxon>Eukaryota</taxon>
        <taxon>Fungi</taxon>
        <taxon>Dikarya</taxon>
        <taxon>Ascomycota</taxon>
        <taxon>Pezizomycotina</taxon>
        <taxon>Dothideomycetes</taxon>
        <taxon>Dothideomycetidae</taxon>
        <taxon>Mycosphaerellales</taxon>
        <taxon>Teratosphaeriaceae</taxon>
        <taxon>Recurvomyces</taxon>
    </lineage>
</organism>
<dbReference type="Proteomes" id="UP001274830">
    <property type="component" value="Unassembled WGS sequence"/>
</dbReference>
<dbReference type="AlphaFoldDB" id="A0AAE1C081"/>
<dbReference type="GO" id="GO:0005975">
    <property type="term" value="P:carbohydrate metabolic process"/>
    <property type="evidence" value="ECO:0007669"/>
    <property type="project" value="InterPro"/>
</dbReference>
<dbReference type="InterPro" id="IPR032514">
    <property type="entry name" value="GtaA_central"/>
</dbReference>
<dbReference type="SUPFAM" id="SSF48208">
    <property type="entry name" value="Six-hairpin glycosidases"/>
    <property type="match status" value="1"/>
</dbReference>
<accession>A0AAE1C081</accession>
<dbReference type="Pfam" id="PF17168">
    <property type="entry name" value="DUF5127"/>
    <property type="match status" value="1"/>
</dbReference>
<sequence>MELFIIFLAFLLPLLQQAVLCSPLYTPVQPPSYPLAVKNPYLSDPTAWVPGNWVKTLPSASAQFWNGLNLTWSVIARVDDQAYSLFGVPAPGSGVEAAVVDKAEYTATHSTFTLTAGQATIVLDFFSQISPANLTRQIAPYSYLTVSATPIATATPNISVYTDIDNSWIGQINEGTLQLSWRWSLIDGSTAAFSVRPGGVDQYTEVQDTAQWGTAVYCGRNAANMPLSRAVGAVEDVRANYVANGTLAGSISKWVAHGVVAYSQDLGKVTGPTNVTFAVGYLRSPAIYYDGKAQATYFEATCSTPECGCVAALDDFAAADAESRQLDTQISSKAEDAGGANYSDIVTLSARQAFGTMDITIDNSTLDTNDVLVFVKEISSDGNVNTIDVMYPLSPILYVMAPEYIRMMLEPNLRYLAKNIWRYPFVMHDLGSAYPNATGHEDGHAEYMPIESNSDLLTLAYMYSTATGDKQWPAQYASLFRTYADDLVNHGLYTESQLSSDDFLGVTANQTGLAVKSAVALNAYGLMSGQSNYSDLGRQRAKTLYEDKLGTDSVQTHFTCVFGEEDSWGLQYNLFQDVLLNLQTFPKEAYEMQTNYYHSVHMEAGVPLTKSTQWSKTDWMLFSAATAMAPGVDNKTVRDMFIDDVHTFMSNGLNPVPFSDKFLVQGNSTSPAGTWVDFRNRPVVGGHFAVLALDGANQIKLDGN</sequence>
<keyword evidence="1" id="KW-0732">Signal</keyword>
<gene>
    <name evidence="4" type="ORF">LTR78_006406</name>
</gene>
<evidence type="ECO:0000259" key="3">
    <source>
        <dbReference type="Pfam" id="PF17168"/>
    </source>
</evidence>
<dbReference type="EMBL" id="JAUTXT010000023">
    <property type="protein sequence ID" value="KAK3673851.1"/>
    <property type="molecule type" value="Genomic_DNA"/>
</dbReference>
<dbReference type="PANTHER" id="PTHR31987:SF14">
    <property type="entry name" value="PUTATIVE (AFU_ORTHOLOGUE AFUA_6G09910)-RELATED"/>
    <property type="match status" value="1"/>
</dbReference>
<feature type="signal peptide" evidence="1">
    <location>
        <begin position="1"/>
        <end position="21"/>
    </location>
</feature>
<evidence type="ECO:0000313" key="5">
    <source>
        <dbReference type="Proteomes" id="UP001274830"/>
    </source>
</evidence>
<evidence type="ECO:0000259" key="2">
    <source>
        <dbReference type="Pfam" id="PF16335"/>
    </source>
</evidence>
<protein>
    <recommendedName>
        <fullName evidence="6">Glutaminase</fullName>
    </recommendedName>
</protein>
<dbReference type="InterPro" id="IPR008928">
    <property type="entry name" value="6-hairpin_glycosidase_sf"/>
</dbReference>